<organism evidence="10 11">
    <name type="scientific">Plantactinospora siamensis</name>
    <dbReference type="NCBI Taxonomy" id="555372"/>
    <lineage>
        <taxon>Bacteria</taxon>
        <taxon>Bacillati</taxon>
        <taxon>Actinomycetota</taxon>
        <taxon>Actinomycetes</taxon>
        <taxon>Micromonosporales</taxon>
        <taxon>Micromonosporaceae</taxon>
        <taxon>Plantactinospora</taxon>
    </lineage>
</organism>
<dbReference type="InterPro" id="IPR039421">
    <property type="entry name" value="Type_1_exporter"/>
</dbReference>
<evidence type="ECO:0000256" key="2">
    <source>
        <dbReference type="ARBA" id="ARBA00022692"/>
    </source>
</evidence>
<proteinExistence type="predicted"/>
<keyword evidence="6 7" id="KW-0472">Membrane</keyword>
<evidence type="ECO:0000256" key="6">
    <source>
        <dbReference type="ARBA" id="ARBA00023136"/>
    </source>
</evidence>
<dbReference type="PANTHER" id="PTHR24221:SF646">
    <property type="entry name" value="HAEMOLYSIN SECRETION ATP-BINDING PROTEIN"/>
    <property type="match status" value="1"/>
</dbReference>
<dbReference type="InterPro" id="IPR003593">
    <property type="entry name" value="AAA+_ATPase"/>
</dbReference>
<protein>
    <submittedName>
        <fullName evidence="10">ATP-binding cassette domain-containing protein</fullName>
    </submittedName>
</protein>
<dbReference type="InterPro" id="IPR027417">
    <property type="entry name" value="P-loop_NTPase"/>
</dbReference>
<feature type="transmembrane region" description="Helical" evidence="7">
    <location>
        <begin position="185"/>
        <end position="213"/>
    </location>
</feature>
<evidence type="ECO:0000256" key="4">
    <source>
        <dbReference type="ARBA" id="ARBA00022840"/>
    </source>
</evidence>
<evidence type="ECO:0000259" key="9">
    <source>
        <dbReference type="PROSITE" id="PS50929"/>
    </source>
</evidence>
<keyword evidence="4 10" id="KW-0067">ATP-binding</keyword>
<comment type="caution">
    <text evidence="10">The sequence shown here is derived from an EMBL/GenBank/DDBJ whole genome shotgun (WGS) entry which is preliminary data.</text>
</comment>
<gene>
    <name evidence="10" type="ORF">ACFFHU_02000</name>
</gene>
<dbReference type="Proteomes" id="UP001589894">
    <property type="component" value="Unassembled WGS sequence"/>
</dbReference>
<dbReference type="InterPro" id="IPR003439">
    <property type="entry name" value="ABC_transporter-like_ATP-bd"/>
</dbReference>
<feature type="transmembrane region" description="Helical" evidence="7">
    <location>
        <begin position="103"/>
        <end position="128"/>
    </location>
</feature>
<keyword evidence="2 7" id="KW-0812">Transmembrane</keyword>
<dbReference type="GO" id="GO:0005524">
    <property type="term" value="F:ATP binding"/>
    <property type="evidence" value="ECO:0007669"/>
    <property type="project" value="UniProtKB-KW"/>
</dbReference>
<dbReference type="PROSITE" id="PS50929">
    <property type="entry name" value="ABC_TM1F"/>
    <property type="match status" value="1"/>
</dbReference>
<feature type="domain" description="ABC transmembrane type-1" evidence="9">
    <location>
        <begin position="64"/>
        <end position="351"/>
    </location>
</feature>
<feature type="domain" description="ABC transporter" evidence="8">
    <location>
        <begin position="412"/>
        <end position="652"/>
    </location>
</feature>
<accession>A0ABV6NQ92</accession>
<keyword evidence="3" id="KW-0547">Nucleotide-binding</keyword>
<reference evidence="10 11" key="1">
    <citation type="submission" date="2024-09" db="EMBL/GenBank/DDBJ databases">
        <authorList>
            <person name="Sun Q."/>
            <person name="Mori K."/>
        </authorList>
    </citation>
    <scope>NUCLEOTIDE SEQUENCE [LARGE SCALE GENOMIC DNA]</scope>
    <source>
        <strain evidence="10 11">TBRC 2205</strain>
    </source>
</reference>
<dbReference type="Gene3D" id="3.40.50.300">
    <property type="entry name" value="P-loop containing nucleotide triphosphate hydrolases"/>
    <property type="match status" value="1"/>
</dbReference>
<dbReference type="PANTHER" id="PTHR24221">
    <property type="entry name" value="ATP-BINDING CASSETTE SUB-FAMILY B"/>
    <property type="match status" value="1"/>
</dbReference>
<evidence type="ECO:0000256" key="7">
    <source>
        <dbReference type="SAM" id="Phobius"/>
    </source>
</evidence>
<feature type="transmembrane region" description="Helical" evidence="7">
    <location>
        <begin position="64"/>
        <end position="83"/>
    </location>
</feature>
<evidence type="ECO:0000256" key="5">
    <source>
        <dbReference type="ARBA" id="ARBA00022989"/>
    </source>
</evidence>
<dbReference type="EMBL" id="JBHLUE010000002">
    <property type="protein sequence ID" value="MFC0562948.1"/>
    <property type="molecule type" value="Genomic_DNA"/>
</dbReference>
<keyword evidence="5 7" id="KW-1133">Transmembrane helix</keyword>
<evidence type="ECO:0000256" key="1">
    <source>
        <dbReference type="ARBA" id="ARBA00004651"/>
    </source>
</evidence>
<dbReference type="InterPro" id="IPR036640">
    <property type="entry name" value="ABC1_TM_sf"/>
</dbReference>
<dbReference type="SUPFAM" id="SSF52540">
    <property type="entry name" value="P-loop containing nucleoside triphosphate hydrolases"/>
    <property type="match status" value="1"/>
</dbReference>
<dbReference type="RefSeq" id="WP_377335054.1">
    <property type="nucleotide sequence ID" value="NZ_JBHLUE010000002.1"/>
</dbReference>
<name>A0ABV6NQ92_9ACTN</name>
<evidence type="ECO:0000313" key="10">
    <source>
        <dbReference type="EMBL" id="MFC0562948.1"/>
    </source>
</evidence>
<dbReference type="Gene3D" id="1.20.1560.10">
    <property type="entry name" value="ABC transporter type 1, transmembrane domain"/>
    <property type="match status" value="1"/>
</dbReference>
<evidence type="ECO:0000313" key="11">
    <source>
        <dbReference type="Proteomes" id="UP001589894"/>
    </source>
</evidence>
<dbReference type="Pfam" id="PF00005">
    <property type="entry name" value="ABC_tran"/>
    <property type="match status" value="1"/>
</dbReference>
<keyword evidence="11" id="KW-1185">Reference proteome</keyword>
<dbReference type="InterPro" id="IPR011527">
    <property type="entry name" value="ABC1_TM_dom"/>
</dbReference>
<evidence type="ECO:0000256" key="3">
    <source>
        <dbReference type="ARBA" id="ARBA00022741"/>
    </source>
</evidence>
<evidence type="ECO:0000259" key="8">
    <source>
        <dbReference type="PROSITE" id="PS50893"/>
    </source>
</evidence>
<dbReference type="SMART" id="SM00382">
    <property type="entry name" value="AAA"/>
    <property type="match status" value="1"/>
</dbReference>
<comment type="subcellular location">
    <subcellularLocation>
        <location evidence="1">Cell membrane</location>
        <topology evidence="1">Multi-pass membrane protein</topology>
    </subcellularLocation>
</comment>
<dbReference type="PROSITE" id="PS50893">
    <property type="entry name" value="ABC_TRANSPORTER_2"/>
    <property type="match status" value="1"/>
</dbReference>
<dbReference type="SUPFAM" id="SSF90123">
    <property type="entry name" value="ABC transporter transmembrane region"/>
    <property type="match status" value="1"/>
</dbReference>
<sequence length="674" mass="71186">MPSGPLESAAPGRASVLPELREMWWETGVRARAQAGLLAVLAELPRLVIAAVSASWRADRTRTAVVAGTTVGAGVMSAFGLLATQRVLVELFAGGPTADKVLAALPALVTLAAVTVLRAGMAAAMGYAENGLTPKVDREVERRLFEVTTAVRLEAFDADAFADDMERAANGADSTTGLVQASMNLLAGLAGLLAVTVAVVVIHPLLLLALLVATLPNAWAALRAGHLRYQTYAAGSVRRRRLWLLHRLMAERDSAPELRSYGLRAFLLDQYDRVMGVETGIQLALARRVTTTTTVGAMIGGVATAVVYVLLGLLLIGGQIPLAAAATCVIAVQSAHRSLSVVTYQIDRVYTEGQHFGDYTGFMARAAAYLPGPAGPTAAGGPGPAAGGAGLPAAVPPSPARAGGTADRLREIVVEGVSLRYPDRDGPAVDGVSLTIRQGQTVAFVGENGSGKSTLAAMIATLRCPTGGTIRYNGRPAAEWDADALRARIAVVTQEYHKWPFTAATNIAIGDVGTEPRQDRIEAAAARAVAHEMIRELPHGYETLLDRTFAGGQDLSGGQWQRITAARGFLREADLLIMDEPSSALDPRAEDALFQAIRDRRGRATTILITHRLANVRHADRIYVLHHGRLVEAGAHDQLMAEDGRYAELFTLQAAGYDSARSTVAPAPRRANSG</sequence>
<feature type="transmembrane region" description="Helical" evidence="7">
    <location>
        <begin position="295"/>
        <end position="316"/>
    </location>
</feature>